<gene>
    <name evidence="5" type="ORF">KL86DPRO_11840</name>
</gene>
<evidence type="ECO:0000313" key="5">
    <source>
        <dbReference type="EMBL" id="SBW00772.1"/>
    </source>
</evidence>
<dbReference type="SUPFAM" id="SSF53335">
    <property type="entry name" value="S-adenosyl-L-methionine-dependent methyltransferases"/>
    <property type="match status" value="1"/>
</dbReference>
<reference evidence="5" key="1">
    <citation type="submission" date="2016-04" db="EMBL/GenBank/DDBJ databases">
        <authorList>
            <person name="Evans L.H."/>
            <person name="Alamgir A."/>
            <person name="Owens N."/>
            <person name="Weber N.D."/>
            <person name="Virtaneva K."/>
            <person name="Barbian K."/>
            <person name="Babar A."/>
            <person name="Rosenke K."/>
        </authorList>
    </citation>
    <scope>NUCLEOTIDE SEQUENCE</scope>
    <source>
        <strain evidence="5">86</strain>
    </source>
</reference>
<dbReference type="AlphaFoldDB" id="A0A212JMZ4"/>
<protein>
    <submittedName>
        <fullName evidence="5">Methyltransferase type 11</fullName>
    </submittedName>
</protein>
<keyword evidence="1 5" id="KW-0489">Methyltransferase</keyword>
<sequence length="383" mass="42578">MAYQSFPWQQGDSRSFEKLVRLYLPVLQGKTLLDVGCNTGYFCGWAAFQGAARVRGIDANPAFVSQAAALFPECSFACMSWDDLGPETFDVILCISAIHYAKDQQELIGKLMDRLNPDGVLVLEIGVAPGDADAFIEVERSIDTRLFPTRAKVASMLARYAFKELGQSVRQGGDPVPRYIYHVAHARPYAVTFLDGHYAGKTSAIAALLRPEIRRISGDATYRDIAQGNLAVSAPLRETVTCVPGTDHIDSALVTGNICDKGLLPALIAVFRHLAGGKDFILDHFIPPRHRPGVHAMLHANGYFVVDAALFEAAYPPWPRKRPPFRQYEAYTRYLEKRYAINEEEYLAANPDVAEAVAEGKLPSGQYHYMHFGKKEKRKLRPE</sequence>
<dbReference type="EMBL" id="FLUQ01000001">
    <property type="protein sequence ID" value="SBW00772.1"/>
    <property type="molecule type" value="Genomic_DNA"/>
</dbReference>
<evidence type="ECO:0000256" key="3">
    <source>
        <dbReference type="ARBA" id="ARBA00022691"/>
    </source>
</evidence>
<keyword evidence="3" id="KW-0949">S-adenosyl-L-methionine</keyword>
<dbReference type="CDD" id="cd02440">
    <property type="entry name" value="AdoMet_MTases"/>
    <property type="match status" value="1"/>
</dbReference>
<dbReference type="Pfam" id="PF08241">
    <property type="entry name" value="Methyltransf_11"/>
    <property type="match status" value="1"/>
</dbReference>
<organism evidence="5">
    <name type="scientific">uncultured delta proteobacterium</name>
    <dbReference type="NCBI Taxonomy" id="34034"/>
    <lineage>
        <taxon>Bacteria</taxon>
        <taxon>Deltaproteobacteria</taxon>
        <taxon>environmental samples</taxon>
    </lineage>
</organism>
<dbReference type="GO" id="GO:0032259">
    <property type="term" value="P:methylation"/>
    <property type="evidence" value="ECO:0007669"/>
    <property type="project" value="UniProtKB-KW"/>
</dbReference>
<dbReference type="PANTHER" id="PTHR43464">
    <property type="entry name" value="METHYLTRANSFERASE"/>
    <property type="match status" value="1"/>
</dbReference>
<dbReference type="PANTHER" id="PTHR43464:SF19">
    <property type="entry name" value="UBIQUINONE BIOSYNTHESIS O-METHYLTRANSFERASE, MITOCHONDRIAL"/>
    <property type="match status" value="1"/>
</dbReference>
<name>A0A212JMZ4_9DELT</name>
<evidence type="ECO:0000256" key="1">
    <source>
        <dbReference type="ARBA" id="ARBA00022603"/>
    </source>
</evidence>
<dbReference type="GO" id="GO:0008757">
    <property type="term" value="F:S-adenosylmethionine-dependent methyltransferase activity"/>
    <property type="evidence" value="ECO:0007669"/>
    <property type="project" value="InterPro"/>
</dbReference>
<dbReference type="Gene3D" id="3.40.50.150">
    <property type="entry name" value="Vaccinia Virus protein VP39"/>
    <property type="match status" value="1"/>
</dbReference>
<keyword evidence="2 5" id="KW-0808">Transferase</keyword>
<accession>A0A212JMZ4</accession>
<evidence type="ECO:0000259" key="4">
    <source>
        <dbReference type="Pfam" id="PF08241"/>
    </source>
</evidence>
<feature type="domain" description="Methyltransferase type 11" evidence="4">
    <location>
        <begin position="33"/>
        <end position="123"/>
    </location>
</feature>
<proteinExistence type="predicted"/>
<dbReference type="InterPro" id="IPR029063">
    <property type="entry name" value="SAM-dependent_MTases_sf"/>
</dbReference>
<evidence type="ECO:0000256" key="2">
    <source>
        <dbReference type="ARBA" id="ARBA00022679"/>
    </source>
</evidence>
<dbReference type="InterPro" id="IPR013216">
    <property type="entry name" value="Methyltransf_11"/>
</dbReference>